<protein>
    <submittedName>
        <fullName evidence="1">Uncharacterized protein</fullName>
    </submittedName>
</protein>
<keyword evidence="2" id="KW-1185">Reference proteome</keyword>
<name>A0A3N4IUH4_9PEZI</name>
<evidence type="ECO:0000313" key="2">
    <source>
        <dbReference type="Proteomes" id="UP000276215"/>
    </source>
</evidence>
<accession>A0A3N4IUH4</accession>
<dbReference type="Pfam" id="PF07046">
    <property type="entry name" value="CRA_rpt"/>
    <property type="match status" value="1"/>
</dbReference>
<dbReference type="AlphaFoldDB" id="A0A3N4IUH4"/>
<proteinExistence type="predicted"/>
<dbReference type="Proteomes" id="UP000276215">
    <property type="component" value="Unassembled WGS sequence"/>
</dbReference>
<evidence type="ECO:0000313" key="1">
    <source>
        <dbReference type="EMBL" id="RPA89436.1"/>
    </source>
</evidence>
<reference evidence="1 2" key="1">
    <citation type="journal article" date="2018" name="Nat. Ecol. Evol.">
        <title>Pezizomycetes genomes reveal the molecular basis of ectomycorrhizal truffle lifestyle.</title>
        <authorList>
            <person name="Murat C."/>
            <person name="Payen T."/>
            <person name="Noel B."/>
            <person name="Kuo A."/>
            <person name="Morin E."/>
            <person name="Chen J."/>
            <person name="Kohler A."/>
            <person name="Krizsan K."/>
            <person name="Balestrini R."/>
            <person name="Da Silva C."/>
            <person name="Montanini B."/>
            <person name="Hainaut M."/>
            <person name="Levati E."/>
            <person name="Barry K.W."/>
            <person name="Belfiori B."/>
            <person name="Cichocki N."/>
            <person name="Clum A."/>
            <person name="Dockter R.B."/>
            <person name="Fauchery L."/>
            <person name="Guy J."/>
            <person name="Iotti M."/>
            <person name="Le Tacon F."/>
            <person name="Lindquist E.A."/>
            <person name="Lipzen A."/>
            <person name="Malagnac F."/>
            <person name="Mello A."/>
            <person name="Molinier V."/>
            <person name="Miyauchi S."/>
            <person name="Poulain J."/>
            <person name="Riccioni C."/>
            <person name="Rubini A."/>
            <person name="Sitrit Y."/>
            <person name="Splivallo R."/>
            <person name="Traeger S."/>
            <person name="Wang M."/>
            <person name="Zifcakova L."/>
            <person name="Wipf D."/>
            <person name="Zambonelli A."/>
            <person name="Paolocci F."/>
            <person name="Nowrousian M."/>
            <person name="Ottonello S."/>
            <person name="Baldrian P."/>
            <person name="Spatafora J.W."/>
            <person name="Henrissat B."/>
            <person name="Nagy L.G."/>
            <person name="Aury J.M."/>
            <person name="Wincker P."/>
            <person name="Grigoriev I.V."/>
            <person name="Bonfante P."/>
            <person name="Martin F.M."/>
        </authorList>
    </citation>
    <scope>NUCLEOTIDE SEQUENCE [LARGE SCALE GENOMIC DNA]</scope>
    <source>
        <strain evidence="1 2">120613-1</strain>
    </source>
</reference>
<sequence>MEMISKTKITKLRICGKAWIVREEIVKFFESQTREEWEAVKRKSSHATNLVEAEKNRLAEYTHK</sequence>
<dbReference type="InterPro" id="IPR009761">
    <property type="entry name" value="CRA_rpt"/>
</dbReference>
<organism evidence="1 2">
    <name type="scientific">Choiromyces venosus 120613-1</name>
    <dbReference type="NCBI Taxonomy" id="1336337"/>
    <lineage>
        <taxon>Eukaryota</taxon>
        <taxon>Fungi</taxon>
        <taxon>Dikarya</taxon>
        <taxon>Ascomycota</taxon>
        <taxon>Pezizomycotina</taxon>
        <taxon>Pezizomycetes</taxon>
        <taxon>Pezizales</taxon>
        <taxon>Tuberaceae</taxon>
        <taxon>Choiromyces</taxon>
    </lineage>
</organism>
<dbReference type="EMBL" id="ML120580">
    <property type="protein sequence ID" value="RPA89436.1"/>
    <property type="molecule type" value="Genomic_DNA"/>
</dbReference>
<gene>
    <name evidence="1" type="ORF">L873DRAFT_1822827</name>
</gene>